<feature type="region of interest" description="Disordered" evidence="1">
    <location>
        <begin position="1"/>
        <end position="69"/>
    </location>
</feature>
<proteinExistence type="predicted"/>
<sequence>MTAACVHREDGRVTVFPRGRGRKNGQKQRPAKQTLQDRLPSGIVGDYTEGDYTEGDYTEGDYTEGDYTEGDYTEETIQRETIQRETIQRETWASLFVG</sequence>
<feature type="compositionally biased region" description="Basic residues" evidence="1">
    <location>
        <begin position="19"/>
        <end position="30"/>
    </location>
</feature>
<evidence type="ECO:0000313" key="3">
    <source>
        <dbReference type="Proteomes" id="UP001148018"/>
    </source>
</evidence>
<gene>
    <name evidence="2" type="ORF">NHX12_026653</name>
</gene>
<name>A0A9Q0EHU2_9TELE</name>
<protein>
    <submittedName>
        <fullName evidence="2">Uncharacterized protein</fullName>
    </submittedName>
</protein>
<accession>A0A9Q0EHU2</accession>
<reference evidence="2" key="1">
    <citation type="submission" date="2022-07" db="EMBL/GenBank/DDBJ databases">
        <title>Chromosome-level genome of Muraenolepis orangiensis.</title>
        <authorList>
            <person name="Kim J."/>
        </authorList>
    </citation>
    <scope>NUCLEOTIDE SEQUENCE</scope>
    <source>
        <strain evidence="2">KU_S4_2022</strain>
        <tissue evidence="2">Muscle</tissue>
    </source>
</reference>
<dbReference type="OrthoDB" id="345453at2759"/>
<evidence type="ECO:0000313" key="2">
    <source>
        <dbReference type="EMBL" id="KAJ3607139.1"/>
    </source>
</evidence>
<organism evidence="2 3">
    <name type="scientific">Muraenolepis orangiensis</name>
    <name type="common">Patagonian moray cod</name>
    <dbReference type="NCBI Taxonomy" id="630683"/>
    <lineage>
        <taxon>Eukaryota</taxon>
        <taxon>Metazoa</taxon>
        <taxon>Chordata</taxon>
        <taxon>Craniata</taxon>
        <taxon>Vertebrata</taxon>
        <taxon>Euteleostomi</taxon>
        <taxon>Actinopterygii</taxon>
        <taxon>Neopterygii</taxon>
        <taxon>Teleostei</taxon>
        <taxon>Neoteleostei</taxon>
        <taxon>Acanthomorphata</taxon>
        <taxon>Zeiogadaria</taxon>
        <taxon>Gadariae</taxon>
        <taxon>Gadiformes</taxon>
        <taxon>Muraenolepidoidei</taxon>
        <taxon>Muraenolepididae</taxon>
        <taxon>Muraenolepis</taxon>
    </lineage>
</organism>
<feature type="compositionally biased region" description="Acidic residues" evidence="1">
    <location>
        <begin position="48"/>
        <end position="69"/>
    </location>
</feature>
<dbReference type="AlphaFoldDB" id="A0A9Q0EHU2"/>
<comment type="caution">
    <text evidence="2">The sequence shown here is derived from an EMBL/GenBank/DDBJ whole genome shotgun (WGS) entry which is preliminary data.</text>
</comment>
<keyword evidence="3" id="KW-1185">Reference proteome</keyword>
<dbReference type="EMBL" id="JANIIK010000042">
    <property type="protein sequence ID" value="KAJ3607139.1"/>
    <property type="molecule type" value="Genomic_DNA"/>
</dbReference>
<feature type="compositionally biased region" description="Basic and acidic residues" evidence="1">
    <location>
        <begin position="1"/>
        <end position="12"/>
    </location>
</feature>
<dbReference type="Proteomes" id="UP001148018">
    <property type="component" value="Unassembled WGS sequence"/>
</dbReference>
<evidence type="ECO:0000256" key="1">
    <source>
        <dbReference type="SAM" id="MobiDB-lite"/>
    </source>
</evidence>